<dbReference type="InterPro" id="IPR011993">
    <property type="entry name" value="PH-like_dom_sf"/>
</dbReference>
<keyword evidence="1" id="KW-0967">Endosome</keyword>
<dbReference type="GO" id="GO:0007032">
    <property type="term" value="P:endosome organization"/>
    <property type="evidence" value="ECO:0007669"/>
    <property type="project" value="UniProtKB-UniRule"/>
</dbReference>
<dbReference type="GO" id="GO:0005802">
    <property type="term" value="C:trans-Golgi network"/>
    <property type="evidence" value="ECO:0007669"/>
    <property type="project" value="UniProtKB-UniRule"/>
</dbReference>
<proteinExistence type="inferred from homology"/>
<dbReference type="Pfam" id="PF00169">
    <property type="entry name" value="PH"/>
    <property type="match status" value="1"/>
</dbReference>
<keyword evidence="1" id="KW-0597">Phosphoprotein</keyword>
<dbReference type="GO" id="GO:0001881">
    <property type="term" value="P:receptor recycling"/>
    <property type="evidence" value="ECO:0007669"/>
    <property type="project" value="UniProtKB-UniRule"/>
</dbReference>
<protein>
    <recommendedName>
        <fullName evidence="1">Sesquipedalian</fullName>
        <shortName evidence="1">Ses</shortName>
    </recommendedName>
    <alternativeName>
        <fullName evidence="1">PH domain-containing endocytic trafficking adaptor</fullName>
    </alternativeName>
</protein>
<dbReference type="PANTHER" id="PTHR22902:SF17">
    <property type="entry name" value="SESQUIPEDALIAN-1"/>
    <property type="match status" value="1"/>
</dbReference>
<dbReference type="Gene3D" id="2.30.29.30">
    <property type="entry name" value="Pleckstrin-homology domain (PH domain)/Phosphotyrosine-binding domain (PTB)"/>
    <property type="match status" value="1"/>
</dbReference>
<dbReference type="GO" id="GO:0042147">
    <property type="term" value="P:retrograde transport, endosome to Golgi"/>
    <property type="evidence" value="ECO:0007669"/>
    <property type="project" value="UniProtKB-UniRule"/>
</dbReference>
<dbReference type="InterPro" id="IPR001849">
    <property type="entry name" value="PH_domain"/>
</dbReference>
<comment type="function">
    <text evidence="1">Plays a role in endocytic trafficking. Required for receptor recycling from endosomes, both to the trans-Golgi network and the plasma membrane.</text>
</comment>
<dbReference type="PROSITE" id="PS50003">
    <property type="entry name" value="PH_DOMAIN"/>
    <property type="match status" value="1"/>
</dbReference>
<dbReference type="InterPro" id="IPR045188">
    <property type="entry name" value="Boi1/Boi2-like"/>
</dbReference>
<dbReference type="Ensembl" id="ENSSANT00000057622.1">
    <property type="protein sequence ID" value="ENSSANP00000054191.1"/>
    <property type="gene ID" value="ENSSANG00000027119.1"/>
</dbReference>
<feature type="domain" description="PH" evidence="2">
    <location>
        <begin position="53"/>
        <end position="149"/>
    </location>
</feature>
<evidence type="ECO:0000256" key="1">
    <source>
        <dbReference type="RuleBase" id="RU369082"/>
    </source>
</evidence>
<keyword evidence="1" id="KW-0333">Golgi apparatus</keyword>
<name>A0A671P6F2_9TELE</name>
<keyword evidence="4" id="KW-1185">Reference proteome</keyword>
<keyword evidence="1" id="KW-0968">Cytoplasmic vesicle</keyword>
<dbReference type="SUPFAM" id="SSF50729">
    <property type="entry name" value="PH domain-like"/>
    <property type="match status" value="1"/>
</dbReference>
<dbReference type="GO" id="GO:0005769">
    <property type="term" value="C:early endosome"/>
    <property type="evidence" value="ECO:0007669"/>
    <property type="project" value="UniProtKB-SubCell"/>
</dbReference>
<evidence type="ECO:0000313" key="3">
    <source>
        <dbReference type="Ensembl" id="ENSSANP00000054191.1"/>
    </source>
</evidence>
<dbReference type="SMART" id="SM00233">
    <property type="entry name" value="PH"/>
    <property type="match status" value="1"/>
</dbReference>
<dbReference type="Proteomes" id="UP000472260">
    <property type="component" value="Unassembled WGS sequence"/>
</dbReference>
<reference evidence="3" key="1">
    <citation type="submission" date="2025-08" db="UniProtKB">
        <authorList>
            <consortium name="Ensembl"/>
        </authorList>
    </citation>
    <scope>IDENTIFICATION</scope>
</reference>
<evidence type="ECO:0000259" key="2">
    <source>
        <dbReference type="PROSITE" id="PS50003"/>
    </source>
</evidence>
<comment type="subcellular location">
    <subcellularLocation>
        <location evidence="1">Early endosome</location>
    </subcellularLocation>
    <subcellularLocation>
        <location evidence="1">Recycling endosome</location>
    </subcellularLocation>
    <subcellularLocation>
        <location evidence="1">Golgi apparatus</location>
        <location evidence="1">trans-Golgi network</location>
    </subcellularLocation>
    <subcellularLocation>
        <location evidence="1">Cytoplasmic vesicle</location>
        <location evidence="1">Clathrin-coated vesicle</location>
    </subcellularLocation>
</comment>
<organism evidence="3 4">
    <name type="scientific">Sinocyclocheilus anshuiensis</name>
    <dbReference type="NCBI Taxonomy" id="1608454"/>
    <lineage>
        <taxon>Eukaryota</taxon>
        <taxon>Metazoa</taxon>
        <taxon>Chordata</taxon>
        <taxon>Craniata</taxon>
        <taxon>Vertebrata</taxon>
        <taxon>Euteleostomi</taxon>
        <taxon>Actinopterygii</taxon>
        <taxon>Neopterygii</taxon>
        <taxon>Teleostei</taxon>
        <taxon>Ostariophysi</taxon>
        <taxon>Cypriniformes</taxon>
        <taxon>Cyprinidae</taxon>
        <taxon>Cyprininae</taxon>
        <taxon>Sinocyclocheilus</taxon>
    </lineage>
</organism>
<gene>
    <name evidence="3" type="primary">LOC107689645</name>
</gene>
<evidence type="ECO:0000313" key="4">
    <source>
        <dbReference type="Proteomes" id="UP000472260"/>
    </source>
</evidence>
<dbReference type="AlphaFoldDB" id="A0A671P6F2"/>
<dbReference type="CDD" id="cd13288">
    <property type="entry name" value="PH_Ses"/>
    <property type="match status" value="1"/>
</dbReference>
<sequence>MTMANLIYPWVLISVHVKLDRPVIAPGHGCTPGGVVMKIHEKILTHYLSCTSPVDKEGYLYKKRERNTTYLCRWFVLKGNLLFYQERPGDRILLGVIVLEGCLVQACETDGQFCFSLVFTGPVLRTYRLAADDHLSQESWIGALFCASHFYLSMIVRDLERRYEEARRDKGLCDSIQTSAVTSTPNKIMASWNTGQPYFLHGTSIVPRDGRSYSTSSVPPPSMPNRPISYSLHAPPIQFKTTNKRSPKLWPKTNAHVTPLNGPAPSFGKWPVVGFDPLEEFSKMHEYYGNEIKQLRADWLRKKRE</sequence>
<dbReference type="GO" id="GO:0030136">
    <property type="term" value="C:clathrin-coated vesicle"/>
    <property type="evidence" value="ECO:0007669"/>
    <property type="project" value="UniProtKB-SubCell"/>
</dbReference>
<reference evidence="3" key="2">
    <citation type="submission" date="2025-09" db="UniProtKB">
        <authorList>
            <consortium name="Ensembl"/>
        </authorList>
    </citation>
    <scope>IDENTIFICATION</scope>
</reference>
<dbReference type="GO" id="GO:0055037">
    <property type="term" value="C:recycling endosome"/>
    <property type="evidence" value="ECO:0007669"/>
    <property type="project" value="UniProtKB-SubCell"/>
</dbReference>
<dbReference type="PANTHER" id="PTHR22902">
    <property type="entry name" value="SESQUIPEDALIAN"/>
    <property type="match status" value="1"/>
</dbReference>
<dbReference type="GO" id="GO:0005829">
    <property type="term" value="C:cytosol"/>
    <property type="evidence" value="ECO:0007669"/>
    <property type="project" value="GOC"/>
</dbReference>
<comment type="similarity">
    <text evidence="1">Belongs to the sesquipedalian family.</text>
</comment>
<accession>A0A671P6F2</accession>